<sequence length="521" mass="58507">MSTSKGGLWQQRSWENRSSSFENDSADSASVRTNKRQSKRTWTTTVVCLADKTTTKLPSAEEKDVLFRAGLGTKRVQFEVDDNDNDVIRKLSSDELKDGQTIGFAQLQSCGGFELLKCKQNCRELTLITCKWDVMTLKSCLGNQSKIYVRPIQSNLDTTPVNKNSAEETSIAKFPCKHFQCMFSVHDLRKHVQTCIGENSGSDTCSDELPDPGINMISEINVPNLPIITEHAEEPLPVITRNQSSIQPQQHQTDVMESNVNDTVIYIDSPVIVVSNEDLGGAQSAETTFSSITDYPNVHVSVSSDVTNEKNKPEENETHSEIKAIIESAITYCLSQDIQNPVEILRYLQSVVVTGRKLEIEDTTQSREGDTNFILVNRNDLIESAFDEIDSISDIRKTLEVQFYDEVIKMQNVKNVLQFATGSTEEPVLGFTLHPSIDFVEVKQGSNKGQDKGQILVVTGFEQSMSRLSDCSIKPFYYWYIVYTCVPVSKNGHLIIRLTQTKFHLVRGNFVSEHISYIIQP</sequence>
<evidence type="ECO:0000313" key="3">
    <source>
        <dbReference type="Proteomes" id="UP000683360"/>
    </source>
</evidence>
<dbReference type="AlphaFoldDB" id="A0A8S3QKC3"/>
<feature type="region of interest" description="Disordered" evidence="1">
    <location>
        <begin position="1"/>
        <end position="36"/>
    </location>
</feature>
<dbReference type="OrthoDB" id="6191454at2759"/>
<accession>A0A8S3QKC3</accession>
<evidence type="ECO:0000313" key="2">
    <source>
        <dbReference type="EMBL" id="CAG2197208.1"/>
    </source>
</evidence>
<organism evidence="2 3">
    <name type="scientific">Mytilus edulis</name>
    <name type="common">Blue mussel</name>
    <dbReference type="NCBI Taxonomy" id="6550"/>
    <lineage>
        <taxon>Eukaryota</taxon>
        <taxon>Metazoa</taxon>
        <taxon>Spiralia</taxon>
        <taxon>Lophotrochozoa</taxon>
        <taxon>Mollusca</taxon>
        <taxon>Bivalvia</taxon>
        <taxon>Autobranchia</taxon>
        <taxon>Pteriomorphia</taxon>
        <taxon>Mytilida</taxon>
        <taxon>Mytiloidea</taxon>
        <taxon>Mytilidae</taxon>
        <taxon>Mytilinae</taxon>
        <taxon>Mytilus</taxon>
    </lineage>
</organism>
<keyword evidence="3" id="KW-1185">Reference proteome</keyword>
<name>A0A8S3QKC3_MYTED</name>
<dbReference type="Proteomes" id="UP000683360">
    <property type="component" value="Unassembled WGS sequence"/>
</dbReference>
<protein>
    <submittedName>
        <fullName evidence="2">Uncharacterized protein</fullName>
    </submittedName>
</protein>
<proteinExistence type="predicted"/>
<dbReference type="EMBL" id="CAJPWZ010000640">
    <property type="protein sequence ID" value="CAG2197208.1"/>
    <property type="molecule type" value="Genomic_DNA"/>
</dbReference>
<gene>
    <name evidence="2" type="ORF">MEDL_12039</name>
</gene>
<comment type="caution">
    <text evidence="2">The sequence shown here is derived from an EMBL/GenBank/DDBJ whole genome shotgun (WGS) entry which is preliminary data.</text>
</comment>
<feature type="compositionally biased region" description="Polar residues" evidence="1">
    <location>
        <begin position="1"/>
        <end position="32"/>
    </location>
</feature>
<evidence type="ECO:0000256" key="1">
    <source>
        <dbReference type="SAM" id="MobiDB-lite"/>
    </source>
</evidence>
<reference evidence="2" key="1">
    <citation type="submission" date="2021-03" db="EMBL/GenBank/DDBJ databases">
        <authorList>
            <person name="Bekaert M."/>
        </authorList>
    </citation>
    <scope>NUCLEOTIDE SEQUENCE</scope>
</reference>